<dbReference type="PROSITE" id="PS50043">
    <property type="entry name" value="HTH_LUXR_2"/>
    <property type="match status" value="1"/>
</dbReference>
<dbReference type="InterPro" id="IPR036388">
    <property type="entry name" value="WH-like_DNA-bd_sf"/>
</dbReference>
<evidence type="ECO:0000256" key="3">
    <source>
        <dbReference type="ARBA" id="ARBA00023163"/>
    </source>
</evidence>
<dbReference type="GO" id="GO:0006355">
    <property type="term" value="P:regulation of DNA-templated transcription"/>
    <property type="evidence" value="ECO:0007669"/>
    <property type="project" value="InterPro"/>
</dbReference>
<dbReference type="GO" id="GO:0003677">
    <property type="term" value="F:DNA binding"/>
    <property type="evidence" value="ECO:0007669"/>
    <property type="project" value="UniProtKB-KW"/>
</dbReference>
<keyword evidence="2" id="KW-0238">DNA-binding</keyword>
<dbReference type="InterPro" id="IPR000792">
    <property type="entry name" value="Tscrpt_reg_LuxR_C"/>
</dbReference>
<proteinExistence type="predicted"/>
<evidence type="ECO:0000313" key="5">
    <source>
        <dbReference type="EMBL" id="OAV62110.1"/>
    </source>
</evidence>
<keyword evidence="3" id="KW-0804">Transcription</keyword>
<keyword evidence="1" id="KW-0805">Transcription regulation</keyword>
<dbReference type="Pfam" id="PF00196">
    <property type="entry name" value="GerE"/>
    <property type="match status" value="1"/>
</dbReference>
<dbReference type="InterPro" id="IPR016032">
    <property type="entry name" value="Sig_transdc_resp-reg_C-effctor"/>
</dbReference>
<dbReference type="CDD" id="cd06170">
    <property type="entry name" value="LuxR_C_like"/>
    <property type="match status" value="1"/>
</dbReference>
<accession>A0A1B7M101</accession>
<dbReference type="SMART" id="SM00421">
    <property type="entry name" value="HTH_LUXR"/>
    <property type="match status" value="1"/>
</dbReference>
<evidence type="ECO:0000313" key="6">
    <source>
        <dbReference type="Proteomes" id="UP000078292"/>
    </source>
</evidence>
<keyword evidence="6" id="KW-1185">Reference proteome</keyword>
<dbReference type="SUPFAM" id="SSF46894">
    <property type="entry name" value="C-terminal effector domain of the bipartite response regulators"/>
    <property type="match status" value="1"/>
</dbReference>
<feature type="domain" description="HTH luxR-type" evidence="4">
    <location>
        <begin position="631"/>
        <end position="696"/>
    </location>
</feature>
<evidence type="ECO:0000259" key="4">
    <source>
        <dbReference type="PROSITE" id="PS50043"/>
    </source>
</evidence>
<dbReference type="OrthoDB" id="134985at2"/>
<sequence length="698" mass="77340">MADLAFDETETIRLGEKYGLALDETANQRLLDETGGWAAAIVTAMQQLRATNDVDATDLHINDEQTTTAKLLEHEVLDSLSTKEATVLTKTAIRHHVPRALAVALTENPTACEILDQISQRISFVTSRRGYYYFHPVLLNYLQSNAELHDTNTLLRAHAIAAQWHYQRGEAEQALAEAALSQQPKVITSAVDRFGLELILRGNSSPVLQAVERLPSETPHLMVIVTHLLLELPDFVDTMQVSHLFDQALTEARPIRLTNNKWLAAVLALQCFQKDSRVPLNDRLTRLRGFNITILRRRELALDALISTAEAWGMSQLGETQKAQKMLRDVRITTKRAGYTWLYLLATQLAIDIANQTGDWHIAAACEEELDAVTSRYTQRVGDRVNAIAAIMIAKRSFRLGEPLPADSLERIIADDADGPMFGLDVLAAALLNFPELDSVDNPRPALETLDRLAGAHAMYSPQLFSIVALRMVDVALRLDGRQRATEMAERFAVALGPECVESKTIRFLLRRSNRAGDPAESELIAAIDPKGSSWHTNSSMTAWHAGASVAAWLLLARAAESQGRHDEATARLLNSLRDAHRVQVIQPFAAFEAAGAKMLASRAGRLGPLEDFAVQIRQRVTELYPVSASQGAPKDLLTAREHEILHELPLYQSVSEIAYQKTLSVNTVKSHLRNIYQKLDATGRSEAVAKARHYGLL</sequence>
<name>A0A1B7M101_9MICC</name>
<comment type="caution">
    <text evidence="5">The sequence shown here is derived from an EMBL/GenBank/DDBJ whole genome shotgun (WGS) entry which is preliminary data.</text>
</comment>
<dbReference type="Proteomes" id="UP000078292">
    <property type="component" value="Unassembled WGS sequence"/>
</dbReference>
<gene>
    <name evidence="5" type="ORF">A6F49_07380</name>
</gene>
<evidence type="ECO:0000256" key="1">
    <source>
        <dbReference type="ARBA" id="ARBA00023015"/>
    </source>
</evidence>
<dbReference type="Pfam" id="PF25873">
    <property type="entry name" value="WHD_MalT"/>
    <property type="match status" value="1"/>
</dbReference>
<dbReference type="InterPro" id="IPR059106">
    <property type="entry name" value="WHD_MalT"/>
</dbReference>
<reference evidence="5 6" key="1">
    <citation type="submission" date="2016-04" db="EMBL/GenBank/DDBJ databases">
        <title>First whole genome shotgun sequence of the bacterium Enteractinococcus sp. strain UASWS1574.</title>
        <authorList>
            <person name="Crovadore J."/>
            <person name="Chablais R."/>
            <person name="Lefort F."/>
        </authorList>
    </citation>
    <scope>NUCLEOTIDE SEQUENCE [LARGE SCALE GENOMIC DNA]</scope>
    <source>
        <strain evidence="5 6">UASWS1574</strain>
    </source>
</reference>
<dbReference type="RefSeq" id="WP_043057231.1">
    <property type="nucleotide sequence ID" value="NZ_LXEY01000014.1"/>
</dbReference>
<dbReference type="Gene3D" id="1.10.10.10">
    <property type="entry name" value="Winged helix-like DNA-binding domain superfamily/Winged helix DNA-binding domain"/>
    <property type="match status" value="1"/>
</dbReference>
<dbReference type="EMBL" id="LXEY01000014">
    <property type="protein sequence ID" value="OAV62110.1"/>
    <property type="molecule type" value="Genomic_DNA"/>
</dbReference>
<protein>
    <recommendedName>
        <fullName evidence="4">HTH luxR-type domain-containing protein</fullName>
    </recommendedName>
</protein>
<dbReference type="PANTHER" id="PTHR44688">
    <property type="entry name" value="DNA-BINDING TRANSCRIPTIONAL ACTIVATOR DEVR_DOSR"/>
    <property type="match status" value="1"/>
</dbReference>
<dbReference type="PANTHER" id="PTHR44688:SF25">
    <property type="entry name" value="HTH LUXR-TYPE DOMAIN-CONTAINING PROTEIN"/>
    <property type="match status" value="1"/>
</dbReference>
<dbReference type="AlphaFoldDB" id="A0A1B7M101"/>
<organism evidence="5 6">
    <name type="scientific">Enteractinococcus helveticum</name>
    <dbReference type="NCBI Taxonomy" id="1837282"/>
    <lineage>
        <taxon>Bacteria</taxon>
        <taxon>Bacillati</taxon>
        <taxon>Actinomycetota</taxon>
        <taxon>Actinomycetes</taxon>
        <taxon>Micrococcales</taxon>
        <taxon>Micrococcaceae</taxon>
    </lineage>
</organism>
<dbReference type="STRING" id="1837282.A6F49_07380"/>
<evidence type="ECO:0000256" key="2">
    <source>
        <dbReference type="ARBA" id="ARBA00023125"/>
    </source>
</evidence>